<evidence type="ECO:0000256" key="1">
    <source>
        <dbReference type="SAM" id="MobiDB-lite"/>
    </source>
</evidence>
<evidence type="ECO:0008006" key="5">
    <source>
        <dbReference type="Google" id="ProtNLM"/>
    </source>
</evidence>
<proteinExistence type="predicted"/>
<comment type="caution">
    <text evidence="3">The sequence shown here is derived from an EMBL/GenBank/DDBJ whole genome shotgun (WGS) entry which is preliminary data.</text>
</comment>
<accession>A0A1G2EWA0</accession>
<evidence type="ECO:0000256" key="2">
    <source>
        <dbReference type="SAM" id="Phobius"/>
    </source>
</evidence>
<dbReference type="Proteomes" id="UP000177486">
    <property type="component" value="Unassembled WGS sequence"/>
</dbReference>
<dbReference type="AlphaFoldDB" id="A0A1G2EWA0"/>
<gene>
    <name evidence="3" type="ORF">A2931_00655</name>
</gene>
<protein>
    <recommendedName>
        <fullName evidence="5">Baseplate protein J-like domain-containing protein</fullName>
    </recommendedName>
</protein>
<sequence length="429" mass="47375">MPSNNNLVRDIVPSSGHRLTMRTSPKRAATKPLKPDFAPPKKEKQRSDSISGAKSGKGRLKFITAAVILYAAALFAVGFFAKAEVNLYLKKEIFDVKKTVSAGVSNSEIKAEAVIFDEQKSGTSVTSERKNFSERASGTVVIYNAYSSEPQALIANTRFESADGKIYRITKPLIVPGAKIIDGKIEPSSVETGVLAEEAGEAYNISLSDFTIPGFKGTPKYDKFYARSKTPMSGGFVGEAKVITEKEVQALRQKLEEDLREALFAKMNSELPEGFFMPDGAYKYEAEIRPDAPKIGSKADELGLTVSGRLTALFVREDDVKRKILEPYKDDPDFKNMDVVNFGSIQISAQDTDFKTLGLRLAISGRPEAVWNVDIGTLAEKLALASSSSERANIFQQYPQIRQASIVYRPFWWAVFPKEADKIIIFSLY</sequence>
<dbReference type="EMBL" id="MHMQ01000032">
    <property type="protein sequence ID" value="OGZ29792.1"/>
    <property type="molecule type" value="Genomic_DNA"/>
</dbReference>
<feature type="transmembrane region" description="Helical" evidence="2">
    <location>
        <begin position="62"/>
        <end position="81"/>
    </location>
</feature>
<keyword evidence="2" id="KW-1133">Transmembrane helix</keyword>
<feature type="region of interest" description="Disordered" evidence="1">
    <location>
        <begin position="1"/>
        <end position="54"/>
    </location>
</feature>
<name>A0A1G2EWA0_9BACT</name>
<reference evidence="3 4" key="1">
    <citation type="journal article" date="2016" name="Nat. Commun.">
        <title>Thousands of microbial genomes shed light on interconnected biogeochemical processes in an aquifer system.</title>
        <authorList>
            <person name="Anantharaman K."/>
            <person name="Brown C.T."/>
            <person name="Hug L.A."/>
            <person name="Sharon I."/>
            <person name="Castelle C.J."/>
            <person name="Probst A.J."/>
            <person name="Thomas B.C."/>
            <person name="Singh A."/>
            <person name="Wilkins M.J."/>
            <person name="Karaoz U."/>
            <person name="Brodie E.L."/>
            <person name="Williams K.H."/>
            <person name="Hubbard S.S."/>
            <person name="Banfield J.F."/>
        </authorList>
    </citation>
    <scope>NUCLEOTIDE SEQUENCE [LARGE SCALE GENOMIC DNA]</scope>
</reference>
<evidence type="ECO:0000313" key="4">
    <source>
        <dbReference type="Proteomes" id="UP000177486"/>
    </source>
</evidence>
<keyword evidence="2" id="KW-0472">Membrane</keyword>
<organism evidence="3 4">
    <name type="scientific">Candidatus Niyogibacteria bacterium RIFCSPLOWO2_01_FULL_45_48</name>
    <dbReference type="NCBI Taxonomy" id="1801724"/>
    <lineage>
        <taxon>Bacteria</taxon>
        <taxon>Candidatus Niyogiibacteriota</taxon>
    </lineage>
</organism>
<keyword evidence="2" id="KW-0812">Transmembrane</keyword>
<evidence type="ECO:0000313" key="3">
    <source>
        <dbReference type="EMBL" id="OGZ29792.1"/>
    </source>
</evidence>